<dbReference type="PANTHER" id="PTHR44329">
    <property type="entry name" value="SERINE/THREONINE-PROTEIN KINASE TNNI3K-RELATED"/>
    <property type="match status" value="1"/>
</dbReference>
<dbReference type="InterPro" id="IPR051681">
    <property type="entry name" value="Ser/Thr_Kinases-Pseudokinases"/>
</dbReference>
<accession>A0ABR2Z7V3</accession>
<dbReference type="InterPro" id="IPR001245">
    <property type="entry name" value="Ser-Thr/Tyr_kinase_cat_dom"/>
</dbReference>
<evidence type="ECO:0000313" key="3">
    <source>
        <dbReference type="Proteomes" id="UP001437256"/>
    </source>
</evidence>
<dbReference type="Gene3D" id="1.10.510.10">
    <property type="entry name" value="Transferase(Phosphotransferase) domain 1"/>
    <property type="match status" value="1"/>
</dbReference>
<comment type="caution">
    <text evidence="2">The sequence shown here is derived from an EMBL/GenBank/DDBJ whole genome shotgun (WGS) entry which is preliminary data.</text>
</comment>
<protein>
    <recommendedName>
        <fullName evidence="1">Protein kinase domain-containing protein</fullName>
    </recommendedName>
</protein>
<evidence type="ECO:0000259" key="1">
    <source>
        <dbReference type="PROSITE" id="PS50011"/>
    </source>
</evidence>
<dbReference type="PROSITE" id="PS50011">
    <property type="entry name" value="PROTEIN_KINASE_DOM"/>
    <property type="match status" value="1"/>
</dbReference>
<name>A0ABR2Z7V3_9AGAR</name>
<keyword evidence="3" id="KW-1185">Reference proteome</keyword>
<dbReference type="Proteomes" id="UP001437256">
    <property type="component" value="Unassembled WGS sequence"/>
</dbReference>
<organism evidence="2 3">
    <name type="scientific">Marasmius tenuissimus</name>
    <dbReference type="NCBI Taxonomy" id="585030"/>
    <lineage>
        <taxon>Eukaryota</taxon>
        <taxon>Fungi</taxon>
        <taxon>Dikarya</taxon>
        <taxon>Basidiomycota</taxon>
        <taxon>Agaricomycotina</taxon>
        <taxon>Agaricomycetes</taxon>
        <taxon>Agaricomycetidae</taxon>
        <taxon>Agaricales</taxon>
        <taxon>Marasmiineae</taxon>
        <taxon>Marasmiaceae</taxon>
        <taxon>Marasmius</taxon>
    </lineage>
</organism>
<reference evidence="2 3" key="1">
    <citation type="submission" date="2024-05" db="EMBL/GenBank/DDBJ databases">
        <title>A draft genome resource for the thread blight pathogen Marasmius tenuissimus strain MS-2.</title>
        <authorList>
            <person name="Yulfo-Soto G.E."/>
            <person name="Baruah I.K."/>
            <person name="Amoako-Attah I."/>
            <person name="Bukari Y."/>
            <person name="Meinhardt L.W."/>
            <person name="Bailey B.A."/>
            <person name="Cohen S.P."/>
        </authorList>
    </citation>
    <scope>NUCLEOTIDE SEQUENCE [LARGE SCALE GENOMIC DNA]</scope>
    <source>
        <strain evidence="2 3">MS-2</strain>
    </source>
</reference>
<feature type="domain" description="Protein kinase" evidence="1">
    <location>
        <begin position="1"/>
        <end position="121"/>
    </location>
</feature>
<evidence type="ECO:0000313" key="2">
    <source>
        <dbReference type="EMBL" id="KAL0057415.1"/>
    </source>
</evidence>
<dbReference type="Pfam" id="PF07714">
    <property type="entry name" value="PK_Tyr_Ser-Thr"/>
    <property type="match status" value="1"/>
</dbReference>
<dbReference type="InterPro" id="IPR000719">
    <property type="entry name" value="Prot_kinase_dom"/>
</dbReference>
<dbReference type="EMBL" id="JBBXMP010000547">
    <property type="protein sequence ID" value="KAL0057415.1"/>
    <property type="molecule type" value="Genomic_DNA"/>
</dbReference>
<gene>
    <name evidence="2" type="ORF">AAF712_015942</name>
</gene>
<dbReference type="SUPFAM" id="SSF56112">
    <property type="entry name" value="Protein kinase-like (PK-like)"/>
    <property type="match status" value="1"/>
</dbReference>
<dbReference type="InterPro" id="IPR011009">
    <property type="entry name" value="Kinase-like_dom_sf"/>
</dbReference>
<sequence length="129" mass="14298">MTSTPLTQSNGAANIYHWFAPEFYIGNGAVSLASDVYSFAMAVVELLTHNQPFAQFKHPPEVVLSVANGRNPKRPTDLKIKETELDDDLWTLMEECWNCTASARPGIDEVLEKLEAPSPNTGVEMVTSW</sequence>
<proteinExistence type="predicted"/>